<gene>
    <name evidence="1" type="ORF">LALA0_S06e06018g</name>
</gene>
<accession>A0A0C7N4J0</accession>
<name>A0A0C7N4J0_9SACH</name>
<dbReference type="RefSeq" id="XP_022629104.1">
    <property type="nucleotide sequence ID" value="XM_022771952.1"/>
</dbReference>
<protein>
    <submittedName>
        <fullName evidence="1">LALA0S06e06018g1_1</fullName>
    </submittedName>
</protein>
<dbReference type="EMBL" id="LN736365">
    <property type="protein sequence ID" value="CEP62882.1"/>
    <property type="molecule type" value="Genomic_DNA"/>
</dbReference>
<dbReference type="Proteomes" id="UP000054304">
    <property type="component" value="Unassembled WGS sequence"/>
</dbReference>
<dbReference type="HOGENOM" id="CLU_1652457_0_0_1"/>
<dbReference type="OrthoDB" id="4033961at2759"/>
<reference evidence="1 2" key="1">
    <citation type="submission" date="2014-12" db="EMBL/GenBank/DDBJ databases">
        <authorList>
            <person name="Neuveglise Cecile"/>
        </authorList>
    </citation>
    <scope>NUCLEOTIDE SEQUENCE [LARGE SCALE GENOMIC DNA]</scope>
    <source>
        <strain evidence="1 2">CBS 12615</strain>
    </source>
</reference>
<sequence>MTRVIPNPLVYVFQSLPLSNVIELGAWLVLTRELVSQFGKLEAVKGYRVESKGKPASREQQKFVWTDYFMSISNRPPTDRYVFGHITFYSLAVIERWPLDLQVLDSSFRTVMGWISQLRSKGPLQQPVQSNAWTWYYNWFAGQTAAQSSKTEEEYDLLEDVIQDIKRS</sequence>
<evidence type="ECO:0000313" key="1">
    <source>
        <dbReference type="EMBL" id="CEP62882.1"/>
    </source>
</evidence>
<keyword evidence="2" id="KW-1185">Reference proteome</keyword>
<proteinExistence type="predicted"/>
<dbReference type="GeneID" id="34686365"/>
<organism evidence="1 2">
    <name type="scientific">Lachancea lanzarotensis</name>
    <dbReference type="NCBI Taxonomy" id="1245769"/>
    <lineage>
        <taxon>Eukaryota</taxon>
        <taxon>Fungi</taxon>
        <taxon>Dikarya</taxon>
        <taxon>Ascomycota</taxon>
        <taxon>Saccharomycotina</taxon>
        <taxon>Saccharomycetes</taxon>
        <taxon>Saccharomycetales</taxon>
        <taxon>Saccharomycetaceae</taxon>
        <taxon>Lachancea</taxon>
    </lineage>
</organism>
<dbReference type="AlphaFoldDB" id="A0A0C7N4J0"/>
<evidence type="ECO:0000313" key="2">
    <source>
        <dbReference type="Proteomes" id="UP000054304"/>
    </source>
</evidence>